<evidence type="ECO:0000313" key="2">
    <source>
        <dbReference type="Proteomes" id="UP000055019"/>
    </source>
</evidence>
<organism evidence="1 2">
    <name type="scientific">Caballeronia arvi</name>
    <dbReference type="NCBI Taxonomy" id="1777135"/>
    <lineage>
        <taxon>Bacteria</taxon>
        <taxon>Pseudomonadati</taxon>
        <taxon>Pseudomonadota</taxon>
        <taxon>Betaproteobacteria</taxon>
        <taxon>Burkholderiales</taxon>
        <taxon>Burkholderiaceae</taxon>
        <taxon>Caballeronia</taxon>
    </lineage>
</organism>
<dbReference type="Proteomes" id="UP000055019">
    <property type="component" value="Unassembled WGS sequence"/>
</dbReference>
<dbReference type="OrthoDB" id="9156947at2"/>
<sequence>MCLSPNTVSATTGSGAPVAFGSAAPATPGVATAGNVSLALGAAGAGMKLFSALSSAGAQRTADNAQADAMATNALIAERAAASAVTSGEAQASDVAIKGAQTIATQRAALAANGVDINSGTAANLQKSTKWVTDQNIDTITANAARAAMGYTTQSENYANNSGVYRAAANSVSPTTAGATSLLTSATSIASDWYRNQRAGVQ</sequence>
<name>A0A158HT17_9BURK</name>
<protein>
    <submittedName>
        <fullName evidence="1">Uncharacterized protein</fullName>
    </submittedName>
</protein>
<comment type="caution">
    <text evidence="1">The sequence shown here is derived from an EMBL/GenBank/DDBJ whole genome shotgun (WGS) entry which is preliminary data.</text>
</comment>
<dbReference type="EMBL" id="FCOM02000007">
    <property type="protein sequence ID" value="SAL47488.1"/>
    <property type="molecule type" value="Genomic_DNA"/>
</dbReference>
<proteinExistence type="predicted"/>
<dbReference type="AlphaFoldDB" id="A0A158HT17"/>
<reference evidence="1" key="1">
    <citation type="submission" date="2016-01" db="EMBL/GenBank/DDBJ databases">
        <authorList>
            <person name="Peeters C."/>
        </authorList>
    </citation>
    <scope>NUCLEOTIDE SEQUENCE [LARGE SCALE GENOMIC DNA]</scope>
    <source>
        <strain evidence="1">LMG 29317</strain>
    </source>
</reference>
<keyword evidence="2" id="KW-1185">Reference proteome</keyword>
<accession>A0A158HT17</accession>
<evidence type="ECO:0000313" key="1">
    <source>
        <dbReference type="EMBL" id="SAL47488.1"/>
    </source>
</evidence>
<gene>
    <name evidence="1" type="ORF">AWB74_02137</name>
</gene>
<dbReference type="RefSeq" id="WP_061146746.1">
    <property type="nucleotide sequence ID" value="NZ_FCOM02000007.1"/>
</dbReference>